<evidence type="ECO:0000256" key="4">
    <source>
        <dbReference type="ARBA" id="ARBA00022748"/>
    </source>
</evidence>
<keyword evidence="3 7" id="KW-0812">Transmembrane</keyword>
<protein>
    <submittedName>
        <fullName evidence="9">Cytochrome c biogenesis protein CcdA</fullName>
    </submittedName>
</protein>
<evidence type="ECO:0000256" key="3">
    <source>
        <dbReference type="ARBA" id="ARBA00022692"/>
    </source>
</evidence>
<comment type="subcellular location">
    <subcellularLocation>
        <location evidence="1">Membrane</location>
        <topology evidence="1">Multi-pass membrane protein</topology>
    </subcellularLocation>
</comment>
<evidence type="ECO:0000313" key="10">
    <source>
        <dbReference type="Proteomes" id="UP000199382"/>
    </source>
</evidence>
<feature type="domain" description="Cytochrome C biogenesis protein transmembrane" evidence="8">
    <location>
        <begin position="11"/>
        <end position="215"/>
    </location>
</feature>
<evidence type="ECO:0000256" key="1">
    <source>
        <dbReference type="ARBA" id="ARBA00004141"/>
    </source>
</evidence>
<evidence type="ECO:0000256" key="7">
    <source>
        <dbReference type="SAM" id="Phobius"/>
    </source>
</evidence>
<dbReference type="InterPro" id="IPR051790">
    <property type="entry name" value="Cytochrome_c-biogenesis_DsbD"/>
</dbReference>
<evidence type="ECO:0000313" key="9">
    <source>
        <dbReference type="EMBL" id="SDI99802.1"/>
    </source>
</evidence>
<feature type="transmembrane region" description="Helical" evidence="7">
    <location>
        <begin position="161"/>
        <end position="183"/>
    </location>
</feature>
<reference evidence="9 10" key="1">
    <citation type="submission" date="2016-10" db="EMBL/GenBank/DDBJ databases">
        <authorList>
            <person name="de Groot N.N."/>
        </authorList>
    </citation>
    <scope>NUCLEOTIDE SEQUENCE [LARGE SCALE GENOMIC DNA]</scope>
    <source>
        <strain evidence="9 10">DSM 25294</strain>
    </source>
</reference>
<feature type="transmembrane region" description="Helical" evidence="7">
    <location>
        <begin position="12"/>
        <end position="33"/>
    </location>
</feature>
<gene>
    <name evidence="9" type="ORF">SAMN04488026_101041</name>
</gene>
<keyword evidence="5 7" id="KW-1133">Transmembrane helix</keyword>
<keyword evidence="10" id="KW-1185">Reference proteome</keyword>
<dbReference type="GO" id="GO:0017004">
    <property type="term" value="P:cytochrome complex assembly"/>
    <property type="evidence" value="ECO:0007669"/>
    <property type="project" value="UniProtKB-KW"/>
</dbReference>
<comment type="similarity">
    <text evidence="2">Belongs to the DsbD family.</text>
</comment>
<keyword evidence="4" id="KW-0201">Cytochrome c-type biogenesis</keyword>
<evidence type="ECO:0000256" key="5">
    <source>
        <dbReference type="ARBA" id="ARBA00022989"/>
    </source>
</evidence>
<feature type="transmembrane region" description="Helical" evidence="7">
    <location>
        <begin position="204"/>
        <end position="224"/>
    </location>
</feature>
<evidence type="ECO:0000256" key="2">
    <source>
        <dbReference type="ARBA" id="ARBA00006143"/>
    </source>
</evidence>
<sequence>MRHLSGMEILLGYGAGLLTLINPCVLPILPIVLATALQASRWGPVALAAGMSLSFVLLGIGVASFGHVIGLTEDLVVKVAAVMMVGFGLVLLVPRLSASFATATAGFAGSADAQFDSIDRSGIPGQFLGGMLLGAVWSPCVGPTLGAAISLASQGESLGRAGLIMLSFAGGVSTVILALGYGARSVIQKRQAWMRAVATKGRPILGAVFVAVGVGLLLNVHHMLEAWALDVLPIWLQDLSVSI</sequence>
<feature type="transmembrane region" description="Helical" evidence="7">
    <location>
        <begin position="45"/>
        <end position="69"/>
    </location>
</feature>
<organism evidence="9 10">
    <name type="scientific">Aliiruegeria lutimaris</name>
    <dbReference type="NCBI Taxonomy" id="571298"/>
    <lineage>
        <taxon>Bacteria</taxon>
        <taxon>Pseudomonadati</taxon>
        <taxon>Pseudomonadota</taxon>
        <taxon>Alphaproteobacteria</taxon>
        <taxon>Rhodobacterales</taxon>
        <taxon>Roseobacteraceae</taxon>
        <taxon>Aliiruegeria</taxon>
    </lineage>
</organism>
<name>A0A1G8Q4X5_9RHOB</name>
<dbReference type="PANTHER" id="PTHR31272:SF9">
    <property type="entry name" value="BLL1027 PROTEIN"/>
    <property type="match status" value="1"/>
</dbReference>
<accession>A0A1G8Q4X5</accession>
<dbReference type="AlphaFoldDB" id="A0A1G8Q4X5"/>
<dbReference type="Proteomes" id="UP000199382">
    <property type="component" value="Unassembled WGS sequence"/>
</dbReference>
<proteinExistence type="inferred from homology"/>
<dbReference type="PANTHER" id="PTHR31272">
    <property type="entry name" value="CYTOCHROME C-TYPE BIOGENESIS PROTEIN HI_1454-RELATED"/>
    <property type="match status" value="1"/>
</dbReference>
<feature type="transmembrane region" description="Helical" evidence="7">
    <location>
        <begin position="75"/>
        <end position="93"/>
    </location>
</feature>
<dbReference type="InterPro" id="IPR003834">
    <property type="entry name" value="Cyt_c_assmbl_TM_dom"/>
</dbReference>
<evidence type="ECO:0000259" key="8">
    <source>
        <dbReference type="Pfam" id="PF02683"/>
    </source>
</evidence>
<dbReference type="EMBL" id="FNEK01000010">
    <property type="protein sequence ID" value="SDI99802.1"/>
    <property type="molecule type" value="Genomic_DNA"/>
</dbReference>
<dbReference type="GO" id="GO:0016020">
    <property type="term" value="C:membrane"/>
    <property type="evidence" value="ECO:0007669"/>
    <property type="project" value="UniProtKB-SubCell"/>
</dbReference>
<dbReference type="Pfam" id="PF02683">
    <property type="entry name" value="DsbD_TM"/>
    <property type="match status" value="1"/>
</dbReference>
<evidence type="ECO:0000256" key="6">
    <source>
        <dbReference type="ARBA" id="ARBA00023136"/>
    </source>
</evidence>
<keyword evidence="6 7" id="KW-0472">Membrane</keyword>
<dbReference type="STRING" id="571298.SAMN04488026_101041"/>